<dbReference type="InterPro" id="IPR011990">
    <property type="entry name" value="TPR-like_helical_dom_sf"/>
</dbReference>
<evidence type="ECO:0000313" key="3">
    <source>
        <dbReference type="Proteomes" id="UP001142592"/>
    </source>
</evidence>
<dbReference type="EMBL" id="JAPJUH010000003">
    <property type="protein sequence ID" value="MCX3265270.1"/>
    <property type="molecule type" value="Genomic_DNA"/>
</dbReference>
<evidence type="ECO:0000313" key="2">
    <source>
        <dbReference type="EMBL" id="MCX3265270.1"/>
    </source>
</evidence>
<dbReference type="AlphaFoldDB" id="A0A9X3I9G6"/>
<feature type="chain" id="PRO_5040777092" evidence="1">
    <location>
        <begin position="22"/>
        <end position="535"/>
    </location>
</feature>
<feature type="signal peptide" evidence="1">
    <location>
        <begin position="1"/>
        <end position="21"/>
    </location>
</feature>
<gene>
    <name evidence="2" type="ORF">OQZ29_10970</name>
</gene>
<keyword evidence="3" id="KW-1185">Reference proteome</keyword>
<reference evidence="2" key="1">
    <citation type="submission" date="2022-11" db="EMBL/GenBank/DDBJ databases">
        <authorList>
            <person name="Graham C."/>
            <person name="Newman J.D."/>
        </authorList>
    </citation>
    <scope>NUCLEOTIDE SEQUENCE</scope>
    <source>
        <strain evidence="2">DSM 19486</strain>
    </source>
</reference>
<comment type="caution">
    <text evidence="2">The sequence shown here is derived from an EMBL/GenBank/DDBJ whole genome shotgun (WGS) entry which is preliminary data.</text>
</comment>
<dbReference type="SUPFAM" id="SSF48452">
    <property type="entry name" value="TPR-like"/>
    <property type="match status" value="1"/>
</dbReference>
<name>A0A9X3I9G6_9SPHI</name>
<dbReference type="Pfam" id="PF12771">
    <property type="entry name" value="SusD-like_2"/>
    <property type="match status" value="1"/>
</dbReference>
<proteinExistence type="predicted"/>
<sequence length="535" mass="57988">MKKYYKITTLLLALVFSLASCKKTYLDINENPNSATSSTPQLVLPALLNNMSSNFMNYFNYGGRIVGYMANAGGVSFVGSTTITYNFDSGSNTGLFTAAFSDLRSIQYLINSTSGAPQYALYNGVARILKSYYYQRLVDEYGDVPYSEALTGADNVTPKYDSQTAIYQSLVTEIDAAIAVLKANASSSTVTKLTVNGADIVFAGNVTKWIQFANNIKLRILTRAQSGPLSGFVNTAFGTFSSEGFLLEDVLIQPGYVSTSARQNPVWDSYQSSYTGTITGTSYIPTTWMYSFYNGTKLTDAGRGALTYRLFAAGTTPRGQLGAPNNPNSGGPNWYVGTGTGLNSTEAAGLLKSRVMGLCIFPASETYFLLAEAALNGRSLPGTALANFENGIKASYNYLAKTGTSTASQSATVLDNYLNAYKTANTTNANTNYLVNYNLATTNAQRLEAIITQKYIALNFIEGYEAWQEYKRTGYPRISGTAAATTFVSIESVAPTPDRLPVRNLYPTTEYNLNPNVPPVSGINIFTTKVFWDNN</sequence>
<keyword evidence="1" id="KW-0732">Signal</keyword>
<keyword evidence="2" id="KW-0449">Lipoprotein</keyword>
<dbReference type="RefSeq" id="WP_010600736.1">
    <property type="nucleotide sequence ID" value="NZ_JAPJUH010000003.1"/>
</dbReference>
<dbReference type="Gene3D" id="1.25.40.390">
    <property type="match status" value="1"/>
</dbReference>
<dbReference type="InterPro" id="IPR041662">
    <property type="entry name" value="SusD-like_2"/>
</dbReference>
<evidence type="ECO:0000256" key="1">
    <source>
        <dbReference type="SAM" id="SignalP"/>
    </source>
</evidence>
<accession>A0A9X3I9G6</accession>
<dbReference type="Proteomes" id="UP001142592">
    <property type="component" value="Unassembled WGS sequence"/>
</dbReference>
<dbReference type="InterPro" id="IPR024302">
    <property type="entry name" value="SusD-like"/>
</dbReference>
<protein>
    <submittedName>
        <fullName evidence="2">SusD/RagB family nutrient-binding outer membrane lipoprotein</fullName>
    </submittedName>
</protein>
<dbReference type="Pfam" id="PF12741">
    <property type="entry name" value="SusD-like"/>
    <property type="match status" value="1"/>
</dbReference>
<organism evidence="2 3">
    <name type="scientific">Pedobacter agri</name>
    <dbReference type="NCBI Taxonomy" id="454586"/>
    <lineage>
        <taxon>Bacteria</taxon>
        <taxon>Pseudomonadati</taxon>
        <taxon>Bacteroidota</taxon>
        <taxon>Sphingobacteriia</taxon>
        <taxon>Sphingobacteriales</taxon>
        <taxon>Sphingobacteriaceae</taxon>
        <taxon>Pedobacter</taxon>
    </lineage>
</organism>
<dbReference type="PROSITE" id="PS51257">
    <property type="entry name" value="PROKAR_LIPOPROTEIN"/>
    <property type="match status" value="1"/>
</dbReference>